<sequence>MSSPRIALFGANGQLGHDLSALAAARGLDLVALQRPAFDATDLAGLDAALADLDFDVAINSVAVTRVDDCEANPAPAVAINARFAEALARTCARKKARLVQVSTDYVFGGQAQRTPLDEEAAPAPINVYGETKLQGEVLACQAHDDVIVARVASLFGVAGASGKGGNFVETMIRFGRERGALKVVADQVMSPTSSWDAAEAILDLIRVDAPGGLYHVVNSGAASWHDFASAIIDRAGVAASVSPIPTSEFPTPARRPPYSVLANGKVEKALGRTMPAWQDALDRYLTAKGHRQT</sequence>
<evidence type="ECO:0000313" key="8">
    <source>
        <dbReference type="EMBL" id="ALL14980.1"/>
    </source>
</evidence>
<dbReference type="GO" id="GO:0019305">
    <property type="term" value="P:dTDP-rhamnose biosynthetic process"/>
    <property type="evidence" value="ECO:0007669"/>
    <property type="project" value="UniProtKB-UniPathway"/>
</dbReference>
<dbReference type="Gene3D" id="3.40.50.720">
    <property type="entry name" value="NAD(P)-binding Rossmann-like Domain"/>
    <property type="match status" value="1"/>
</dbReference>
<evidence type="ECO:0000256" key="3">
    <source>
        <dbReference type="ARBA" id="ARBA00012929"/>
    </source>
</evidence>
<protein>
    <recommendedName>
        <fullName evidence="4 6">dTDP-4-dehydrorhamnose reductase</fullName>
        <ecNumber evidence="3 6">1.1.1.133</ecNumber>
    </recommendedName>
</protein>
<evidence type="ECO:0000256" key="2">
    <source>
        <dbReference type="ARBA" id="ARBA00010944"/>
    </source>
</evidence>
<dbReference type="NCBIfam" id="TIGR01214">
    <property type="entry name" value="rmlD"/>
    <property type="match status" value="1"/>
</dbReference>
<dbReference type="UniPathway" id="UPA00124"/>
<keyword evidence="6" id="KW-0560">Oxidoreductase</keyword>
<dbReference type="EMBL" id="CP013002">
    <property type="protein sequence ID" value="ALL14980.1"/>
    <property type="molecule type" value="Genomic_DNA"/>
</dbReference>
<evidence type="ECO:0000256" key="5">
    <source>
        <dbReference type="ARBA" id="ARBA00048200"/>
    </source>
</evidence>
<dbReference type="Gene3D" id="3.90.25.10">
    <property type="entry name" value="UDP-galactose 4-epimerase, domain 1"/>
    <property type="match status" value="1"/>
</dbReference>
<evidence type="ECO:0000256" key="6">
    <source>
        <dbReference type="RuleBase" id="RU364082"/>
    </source>
</evidence>
<dbReference type="InterPro" id="IPR005913">
    <property type="entry name" value="dTDP_dehydrorham_reduct"/>
</dbReference>
<gene>
    <name evidence="8" type="ORF">AQ619_17330</name>
</gene>
<dbReference type="InterPro" id="IPR029903">
    <property type="entry name" value="RmlD-like-bd"/>
</dbReference>
<name>A0A0P0P322_9CAUL</name>
<evidence type="ECO:0000313" key="9">
    <source>
        <dbReference type="Proteomes" id="UP000056905"/>
    </source>
</evidence>
<dbReference type="RefSeq" id="WP_062150631.1">
    <property type="nucleotide sequence ID" value="NZ_CP013002.1"/>
</dbReference>
<comment type="catalytic activity">
    <reaction evidence="5 6">
        <text>dTDP-beta-L-rhamnose + NADP(+) = dTDP-4-dehydro-beta-L-rhamnose + NADPH + H(+)</text>
        <dbReference type="Rhea" id="RHEA:21796"/>
        <dbReference type="ChEBI" id="CHEBI:15378"/>
        <dbReference type="ChEBI" id="CHEBI:57510"/>
        <dbReference type="ChEBI" id="CHEBI:57783"/>
        <dbReference type="ChEBI" id="CHEBI:58349"/>
        <dbReference type="ChEBI" id="CHEBI:62830"/>
        <dbReference type="EC" id="1.1.1.133"/>
    </reaction>
</comment>
<keyword evidence="6" id="KW-0521">NADP</keyword>
<evidence type="ECO:0000259" key="7">
    <source>
        <dbReference type="Pfam" id="PF04321"/>
    </source>
</evidence>
<reference evidence="8 9" key="1">
    <citation type="submission" date="2015-10" db="EMBL/GenBank/DDBJ databases">
        <title>Conservation of the essential genome among Caulobacter and Brevundimonas species.</title>
        <authorList>
            <person name="Scott D."/>
            <person name="Ely B."/>
        </authorList>
    </citation>
    <scope>NUCLEOTIDE SEQUENCE [LARGE SCALE GENOMIC DNA]</scope>
    <source>
        <strain evidence="8 9">CB4</strain>
    </source>
</reference>
<proteinExistence type="inferred from homology"/>
<organism evidence="8 9">
    <name type="scientific">Caulobacter henricii</name>
    <dbReference type="NCBI Taxonomy" id="69395"/>
    <lineage>
        <taxon>Bacteria</taxon>
        <taxon>Pseudomonadati</taxon>
        <taxon>Pseudomonadota</taxon>
        <taxon>Alphaproteobacteria</taxon>
        <taxon>Caulobacterales</taxon>
        <taxon>Caulobacteraceae</taxon>
        <taxon>Caulobacter</taxon>
    </lineage>
</organism>
<dbReference type="STRING" id="69395.AQ619_17330"/>
<dbReference type="OrthoDB" id="9803892at2"/>
<dbReference type="KEGG" id="chq:AQ619_17330"/>
<dbReference type="SUPFAM" id="SSF51735">
    <property type="entry name" value="NAD(P)-binding Rossmann-fold domains"/>
    <property type="match status" value="1"/>
</dbReference>
<comment type="pathway">
    <text evidence="1 6">Carbohydrate biosynthesis; dTDP-L-rhamnose biosynthesis.</text>
</comment>
<comment type="similarity">
    <text evidence="2 6">Belongs to the dTDP-4-dehydrorhamnose reductase family.</text>
</comment>
<dbReference type="InterPro" id="IPR036291">
    <property type="entry name" value="NAD(P)-bd_dom_sf"/>
</dbReference>
<keyword evidence="9" id="KW-1185">Reference proteome</keyword>
<comment type="cofactor">
    <cofactor evidence="6">
        <name>Mg(2+)</name>
        <dbReference type="ChEBI" id="CHEBI:18420"/>
    </cofactor>
    <text evidence="6">Binds 1 Mg(2+) ion per monomer.</text>
</comment>
<dbReference type="PANTHER" id="PTHR10491">
    <property type="entry name" value="DTDP-4-DEHYDRORHAMNOSE REDUCTASE"/>
    <property type="match status" value="1"/>
</dbReference>
<dbReference type="PANTHER" id="PTHR10491:SF4">
    <property type="entry name" value="METHIONINE ADENOSYLTRANSFERASE 2 SUBUNIT BETA"/>
    <property type="match status" value="1"/>
</dbReference>
<dbReference type="Proteomes" id="UP000056905">
    <property type="component" value="Chromosome"/>
</dbReference>
<evidence type="ECO:0000256" key="4">
    <source>
        <dbReference type="ARBA" id="ARBA00017099"/>
    </source>
</evidence>
<feature type="domain" description="RmlD-like substrate binding" evidence="7">
    <location>
        <begin position="5"/>
        <end position="287"/>
    </location>
</feature>
<dbReference type="GO" id="GO:0008831">
    <property type="term" value="F:dTDP-4-dehydrorhamnose reductase activity"/>
    <property type="evidence" value="ECO:0007669"/>
    <property type="project" value="UniProtKB-EC"/>
</dbReference>
<dbReference type="AlphaFoldDB" id="A0A0P0P322"/>
<dbReference type="GO" id="GO:0005829">
    <property type="term" value="C:cytosol"/>
    <property type="evidence" value="ECO:0007669"/>
    <property type="project" value="TreeGrafter"/>
</dbReference>
<dbReference type="CDD" id="cd05254">
    <property type="entry name" value="dTDP_HR_like_SDR_e"/>
    <property type="match status" value="1"/>
</dbReference>
<evidence type="ECO:0000256" key="1">
    <source>
        <dbReference type="ARBA" id="ARBA00004781"/>
    </source>
</evidence>
<dbReference type="EC" id="1.1.1.133" evidence="3 6"/>
<dbReference type="Pfam" id="PF04321">
    <property type="entry name" value="RmlD_sub_bind"/>
    <property type="match status" value="1"/>
</dbReference>
<accession>A0A0P0P322</accession>
<comment type="function">
    <text evidence="6">Catalyzes the reduction of dTDP-6-deoxy-L-lyxo-4-hexulose to yield dTDP-L-rhamnose.</text>
</comment>